<evidence type="ECO:0000256" key="3">
    <source>
        <dbReference type="ARBA" id="ARBA00023163"/>
    </source>
</evidence>
<dbReference type="InterPro" id="IPR029016">
    <property type="entry name" value="GAF-like_dom_sf"/>
</dbReference>
<dbReference type="InterPro" id="IPR036390">
    <property type="entry name" value="WH_DNA-bd_sf"/>
</dbReference>
<comment type="caution">
    <text evidence="7">The sequence shown here is derived from an EMBL/GenBank/DDBJ whole genome shotgun (WGS) entry which is preliminary data.</text>
</comment>
<dbReference type="PROSITE" id="PS51077">
    <property type="entry name" value="HTH_ICLR"/>
    <property type="match status" value="1"/>
</dbReference>
<dbReference type="Proteomes" id="UP000603352">
    <property type="component" value="Unassembled WGS sequence"/>
</dbReference>
<evidence type="ECO:0000313" key="7">
    <source>
        <dbReference type="EMBL" id="GGB52351.1"/>
    </source>
</evidence>
<dbReference type="Pfam" id="PF01614">
    <property type="entry name" value="IclR_C"/>
    <property type="match status" value="1"/>
</dbReference>
<evidence type="ECO:0000256" key="1">
    <source>
        <dbReference type="ARBA" id="ARBA00023015"/>
    </source>
</evidence>
<dbReference type="Gene3D" id="1.10.10.10">
    <property type="entry name" value="Winged helix-like DNA-binding domain superfamily/Winged helix DNA-binding domain"/>
    <property type="match status" value="1"/>
</dbReference>
<dbReference type="InterPro" id="IPR005471">
    <property type="entry name" value="Tscrpt_reg_IclR_N"/>
</dbReference>
<keyword evidence="3" id="KW-0804">Transcription</keyword>
<dbReference type="Gene3D" id="3.30.450.40">
    <property type="match status" value="1"/>
</dbReference>
<name>A0ABQ1IVM7_9PROT</name>
<evidence type="ECO:0000256" key="4">
    <source>
        <dbReference type="SAM" id="MobiDB-lite"/>
    </source>
</evidence>
<keyword evidence="8" id="KW-1185">Reference proteome</keyword>
<feature type="domain" description="IclR-ED" evidence="6">
    <location>
        <begin position="120"/>
        <end position="302"/>
    </location>
</feature>
<gene>
    <name evidence="7" type="ORF">GCM10011505_36700</name>
</gene>
<evidence type="ECO:0000259" key="5">
    <source>
        <dbReference type="PROSITE" id="PS51077"/>
    </source>
</evidence>
<accession>A0ABQ1IVM7</accession>
<reference evidence="8" key="1">
    <citation type="journal article" date="2019" name="Int. J. Syst. Evol. Microbiol.">
        <title>The Global Catalogue of Microorganisms (GCM) 10K type strain sequencing project: providing services to taxonomists for standard genome sequencing and annotation.</title>
        <authorList>
            <consortium name="The Broad Institute Genomics Platform"/>
            <consortium name="The Broad Institute Genome Sequencing Center for Infectious Disease"/>
            <person name="Wu L."/>
            <person name="Ma J."/>
        </authorList>
    </citation>
    <scope>NUCLEOTIDE SEQUENCE [LARGE SCALE GENOMIC DNA]</scope>
    <source>
        <strain evidence="8">CGMCC 1.10188</strain>
    </source>
</reference>
<dbReference type="InterPro" id="IPR036388">
    <property type="entry name" value="WH-like_DNA-bd_sf"/>
</dbReference>
<dbReference type="RefSeq" id="WP_229708268.1">
    <property type="nucleotide sequence ID" value="NZ_BMDZ01000050.1"/>
</dbReference>
<organism evidence="7 8">
    <name type="scientific">Tistrella bauzanensis</name>
    <dbReference type="NCBI Taxonomy" id="657419"/>
    <lineage>
        <taxon>Bacteria</taxon>
        <taxon>Pseudomonadati</taxon>
        <taxon>Pseudomonadota</taxon>
        <taxon>Alphaproteobacteria</taxon>
        <taxon>Geminicoccales</taxon>
        <taxon>Geminicoccaceae</taxon>
        <taxon>Tistrella</taxon>
    </lineage>
</organism>
<protein>
    <submittedName>
        <fullName evidence="7">IclR-family regulatory protein</fullName>
    </submittedName>
</protein>
<dbReference type="InterPro" id="IPR050707">
    <property type="entry name" value="HTH_MetabolicPath_Reg"/>
</dbReference>
<evidence type="ECO:0000256" key="2">
    <source>
        <dbReference type="ARBA" id="ARBA00023125"/>
    </source>
</evidence>
<evidence type="ECO:0000313" key="8">
    <source>
        <dbReference type="Proteomes" id="UP000603352"/>
    </source>
</evidence>
<feature type="region of interest" description="Disordered" evidence="4">
    <location>
        <begin position="25"/>
        <end position="52"/>
    </location>
</feature>
<feature type="domain" description="HTH iclR-type" evidence="5">
    <location>
        <begin position="56"/>
        <end position="119"/>
    </location>
</feature>
<dbReference type="PANTHER" id="PTHR30136">
    <property type="entry name" value="HELIX-TURN-HELIX TRANSCRIPTIONAL REGULATOR, ICLR FAMILY"/>
    <property type="match status" value="1"/>
</dbReference>
<dbReference type="Pfam" id="PF09339">
    <property type="entry name" value="HTH_IclR"/>
    <property type="match status" value="1"/>
</dbReference>
<evidence type="ECO:0000259" key="6">
    <source>
        <dbReference type="PROSITE" id="PS51078"/>
    </source>
</evidence>
<dbReference type="EMBL" id="BMDZ01000050">
    <property type="protein sequence ID" value="GGB52351.1"/>
    <property type="molecule type" value="Genomic_DNA"/>
</dbReference>
<keyword evidence="1" id="KW-0805">Transcription regulation</keyword>
<dbReference type="SUPFAM" id="SSF55781">
    <property type="entry name" value="GAF domain-like"/>
    <property type="match status" value="1"/>
</dbReference>
<dbReference type="SUPFAM" id="SSF46785">
    <property type="entry name" value="Winged helix' DNA-binding domain"/>
    <property type="match status" value="1"/>
</dbReference>
<dbReference type="InterPro" id="IPR014757">
    <property type="entry name" value="Tscrpt_reg_IclR_C"/>
</dbReference>
<sequence>MSRMTGIDEGTRVRRDNGTAVAAPMAAAGRAAHEGGAVADAPPPPATRRTADAGNVQSVARAAAILRVLAGHVGEGARLSEIAVSTGLHKATAHRLLAALKEQGLVDKSTDTHRYHLGLELFLLGSSASNRFSIRDIARASLQRLAEQTGDTVYLFVRSGMDALCVDRVEGHFPIRTLSLDIGGRRPLGVSSGSLALLAALGDDEVEQVLSANSERYARFGCRPEDVGRMVSATRRDGHAISDGMVVPGMCAVAVAVRDRSGLPVAAITVGAISQRMDAVRRVQIVAQMAAEARRIEQALQPLATPQRKRRAARAT</sequence>
<dbReference type="PROSITE" id="PS51078">
    <property type="entry name" value="ICLR_ED"/>
    <property type="match status" value="1"/>
</dbReference>
<dbReference type="SMART" id="SM00346">
    <property type="entry name" value="HTH_ICLR"/>
    <property type="match status" value="1"/>
</dbReference>
<proteinExistence type="predicted"/>
<feature type="compositionally biased region" description="Low complexity" evidence="4">
    <location>
        <begin position="25"/>
        <end position="40"/>
    </location>
</feature>
<dbReference type="PANTHER" id="PTHR30136:SF39">
    <property type="entry name" value="TRANSCRIPTIONAL REGULATORY PROTEIN"/>
    <property type="match status" value="1"/>
</dbReference>
<keyword evidence="2" id="KW-0238">DNA-binding</keyword>